<dbReference type="EMBL" id="KL363366">
    <property type="protein sequence ID" value="KFD46527.1"/>
    <property type="molecule type" value="Genomic_DNA"/>
</dbReference>
<sequence length="144" mass="15982">MPKVSGNYAKRRISSPPVSTMAQLNVDLFCPSLSKTGPPPSLLLQHGRRSTSPIDIDADIGRVKVSDFQALTDTHEESILINQPLFLHPRGSASNVTSILRNDKLKKPDQHPHSCVYKVVCDFSHLVMSEKQAALLWRVNETLV</sequence>
<dbReference type="AlphaFoldDB" id="A0A085MTN5"/>
<evidence type="ECO:0000313" key="2">
    <source>
        <dbReference type="EMBL" id="KFD60581.1"/>
    </source>
</evidence>
<protein>
    <submittedName>
        <fullName evidence="2">Uncharacterized protein</fullName>
    </submittedName>
</protein>
<organism evidence="2">
    <name type="scientific">Trichuris suis</name>
    <name type="common">pig whipworm</name>
    <dbReference type="NCBI Taxonomy" id="68888"/>
    <lineage>
        <taxon>Eukaryota</taxon>
        <taxon>Metazoa</taxon>
        <taxon>Ecdysozoa</taxon>
        <taxon>Nematoda</taxon>
        <taxon>Enoplea</taxon>
        <taxon>Dorylaimia</taxon>
        <taxon>Trichinellida</taxon>
        <taxon>Trichuridae</taxon>
        <taxon>Trichuris</taxon>
    </lineage>
</organism>
<evidence type="ECO:0000313" key="1">
    <source>
        <dbReference type="EMBL" id="KFD46527.1"/>
    </source>
</evidence>
<evidence type="ECO:0000313" key="3">
    <source>
        <dbReference type="Proteomes" id="UP000030764"/>
    </source>
</evidence>
<dbReference type="Proteomes" id="UP000030758">
    <property type="component" value="Unassembled WGS sequence"/>
</dbReference>
<reference evidence="2 3" key="1">
    <citation type="journal article" date="2014" name="Nat. Genet.">
        <title>Genome and transcriptome of the porcine whipworm Trichuris suis.</title>
        <authorList>
            <person name="Jex A.R."/>
            <person name="Nejsum P."/>
            <person name="Schwarz E.M."/>
            <person name="Hu L."/>
            <person name="Young N.D."/>
            <person name="Hall R.S."/>
            <person name="Korhonen P.K."/>
            <person name="Liao S."/>
            <person name="Thamsborg S."/>
            <person name="Xia J."/>
            <person name="Xu P."/>
            <person name="Wang S."/>
            <person name="Scheerlinck J.P."/>
            <person name="Hofmann A."/>
            <person name="Sternberg P.W."/>
            <person name="Wang J."/>
            <person name="Gasser R.B."/>
        </authorList>
    </citation>
    <scope>NUCLEOTIDE SEQUENCE [LARGE SCALE GENOMIC DNA]</scope>
    <source>
        <strain evidence="2">DCEP-RM93F</strain>
        <strain evidence="1">DCEP-RM93M</strain>
    </source>
</reference>
<dbReference type="EMBL" id="KL367660">
    <property type="protein sequence ID" value="KFD60581.1"/>
    <property type="molecule type" value="Genomic_DNA"/>
</dbReference>
<accession>A0A085MTN5</accession>
<proteinExistence type="predicted"/>
<keyword evidence="3" id="KW-1185">Reference proteome</keyword>
<dbReference type="Proteomes" id="UP000030764">
    <property type="component" value="Unassembled WGS sequence"/>
</dbReference>
<gene>
    <name evidence="1" type="ORF">M513_12612</name>
    <name evidence="2" type="ORF">M514_12612</name>
</gene>
<name>A0A085MTN5_9BILA</name>